<proteinExistence type="evidence at transcript level"/>
<reference evidence="1" key="6">
    <citation type="submission" date="2002-04" db="EMBL/GenBank/DDBJ databases">
        <authorList>
            <person name="Adachi J."/>
            <person name="Aizawa K."/>
            <person name="Akimura T."/>
            <person name="Arakawa T."/>
            <person name="Bono H."/>
            <person name="Carninci P."/>
            <person name="Fukuda S."/>
            <person name="Furuno M."/>
            <person name="Hanagaki T."/>
            <person name="Hara A."/>
            <person name="Hashizume W."/>
            <person name="Hayashida K."/>
            <person name="Hayatsu N."/>
            <person name="Hiramoto K."/>
            <person name="Hiraoka T."/>
            <person name="Hirozane T."/>
            <person name="Hori F."/>
            <person name="Imotani K."/>
            <person name="Ishii Y."/>
            <person name="Itoh M."/>
            <person name="Kagawa I."/>
            <person name="Kasukawa T."/>
            <person name="Katoh H."/>
            <person name="Kawai J."/>
            <person name="Kojima Y."/>
            <person name="Kondo S."/>
            <person name="Konno H."/>
            <person name="Kouda M."/>
            <person name="Koya S."/>
            <person name="Kurihara C."/>
            <person name="Matsuyama T."/>
            <person name="Miyazaki A."/>
            <person name="Murata M."/>
            <person name="Nakamura M."/>
            <person name="Nishi K."/>
            <person name="Nomura K."/>
            <person name="Numazaki R."/>
            <person name="Ohno M."/>
            <person name="Ohsato N."/>
            <person name="Okazaki Y."/>
            <person name="Saito R."/>
            <person name="Saitoh H."/>
            <person name="Sakai C."/>
            <person name="Sakai K."/>
            <person name="Sakazume N."/>
            <person name="Sano H."/>
            <person name="Sasaki D."/>
            <person name="Shibata K."/>
            <person name="Shinagawa A."/>
            <person name="Shiraki T."/>
            <person name="Sogabe Y."/>
            <person name="Tagami M."/>
            <person name="Tagawa A."/>
            <person name="Takahashi F."/>
            <person name="Takaku-Akahira S."/>
            <person name="Takeda Y."/>
            <person name="Tanaka T."/>
            <person name="Tomaru A."/>
            <person name="Toya T."/>
            <person name="Yasunishi A."/>
            <person name="Muramatsu M."/>
            <person name="Hayashizaki Y."/>
        </authorList>
    </citation>
    <scope>NUCLEOTIDE SEQUENCE</scope>
    <source>
        <strain evidence="1">C57BL/6J</strain>
        <tissue evidence="1">Heart</tissue>
    </source>
</reference>
<reference evidence="1" key="5">
    <citation type="journal article" date="2002" name="Nature">
        <title>Analysis of the mouse transcriptome based on functional annotation of 60,770 full-length cDNAs.</title>
        <authorList>
            <consortium name="The FANTOM Consortium and the RIKEN Genome Exploration Research Group Phase I and II Team"/>
        </authorList>
    </citation>
    <scope>NUCLEOTIDE SEQUENCE</scope>
    <source>
        <strain evidence="1">C57BL/6J</strain>
        <tissue evidence="1">Heart</tissue>
    </source>
</reference>
<dbReference type="EMBL" id="AK085821">
    <property type="protein sequence ID" value="BAC39543.1"/>
    <property type="molecule type" value="mRNA"/>
</dbReference>
<reference evidence="1" key="3">
    <citation type="journal article" date="2000" name="Genome Res.">
        <title>RIKEN integrated sequence analysis (RISA) system--384-format sequencing pipeline with 384 multicapillary sequencer.</title>
        <authorList>
            <person name="Shibata K."/>
            <person name="Itoh M."/>
            <person name="Aizawa K."/>
            <person name="Nagaoka S."/>
            <person name="Sasaki N."/>
            <person name="Carninci P."/>
            <person name="Konno H."/>
            <person name="Akiyama J."/>
            <person name="Nishi K."/>
            <person name="Kitsunai T."/>
            <person name="Tashiro H."/>
            <person name="Itoh M."/>
            <person name="Sumi N."/>
            <person name="Ishii Y."/>
            <person name="Nakamura S."/>
            <person name="Hazama M."/>
            <person name="Nishine T."/>
            <person name="Harada A."/>
            <person name="Yamamoto R."/>
            <person name="Matsumoto H."/>
            <person name="Sakaguchi S."/>
            <person name="Ikegami T."/>
            <person name="Kashiwagi K."/>
            <person name="Fujiwake S."/>
            <person name="Inoue K."/>
            <person name="Togawa Y."/>
            <person name="Izawa M."/>
            <person name="Ohara E."/>
            <person name="Watahiki M."/>
            <person name="Yoneda Y."/>
            <person name="Ishikawa T."/>
            <person name="Ozawa K."/>
            <person name="Tanaka T."/>
            <person name="Matsuura S."/>
            <person name="Kawai J."/>
            <person name="Okazaki Y."/>
            <person name="Muramatsu M."/>
            <person name="Inoue Y."/>
            <person name="Kira A."/>
            <person name="Hayashizaki Y."/>
        </authorList>
    </citation>
    <scope>NUCLEOTIDE SEQUENCE</scope>
    <source>
        <strain evidence="1">C57BL/6J</strain>
        <tissue evidence="1">Heart</tissue>
    </source>
</reference>
<reference evidence="1" key="8">
    <citation type="journal article" date="2005" name="Science">
        <title>Antisense Transcription in the Mammalian Transcriptome.</title>
        <authorList>
            <consortium name="RIKEN Genome Exploration Research Group and Genome Science Group (Genome Network Project Core Group) and the FANTOM Consortium"/>
        </authorList>
    </citation>
    <scope>NUCLEOTIDE SEQUENCE</scope>
    <source>
        <strain evidence="1">C57BL/6J</strain>
        <tissue evidence="1">Heart</tissue>
    </source>
</reference>
<reference evidence="1" key="1">
    <citation type="journal article" date="1999" name="Methods Enzymol.">
        <title>High-efficiency full-length cDNA cloning.</title>
        <authorList>
            <person name="Carninci P."/>
            <person name="Hayashizaki Y."/>
        </authorList>
    </citation>
    <scope>NUCLEOTIDE SEQUENCE</scope>
    <source>
        <strain evidence="1">C57BL/6J</strain>
        <tissue evidence="1">Heart</tissue>
    </source>
</reference>
<organism evidence="1">
    <name type="scientific">Mus musculus</name>
    <name type="common">Mouse</name>
    <dbReference type="NCBI Taxonomy" id="10090"/>
    <lineage>
        <taxon>Eukaryota</taxon>
        <taxon>Metazoa</taxon>
        <taxon>Chordata</taxon>
        <taxon>Craniata</taxon>
        <taxon>Vertebrata</taxon>
        <taxon>Euteleostomi</taxon>
        <taxon>Mammalia</taxon>
        <taxon>Eutheria</taxon>
        <taxon>Euarchontoglires</taxon>
        <taxon>Glires</taxon>
        <taxon>Rodentia</taxon>
        <taxon>Myomorpha</taxon>
        <taxon>Muroidea</taxon>
        <taxon>Muridae</taxon>
        <taxon>Murinae</taxon>
        <taxon>Mus</taxon>
        <taxon>Mus</taxon>
    </lineage>
</organism>
<evidence type="ECO:0000313" key="1">
    <source>
        <dbReference type="EMBL" id="BAC39543.1"/>
    </source>
</evidence>
<protein>
    <submittedName>
        <fullName evidence="1">Uncharacterized protein</fullName>
    </submittedName>
</protein>
<dbReference type="AGR" id="MGI:2441849"/>
<gene>
    <name evidence="2" type="primary">Lpp</name>
</gene>
<reference evidence="1" key="7">
    <citation type="journal article" date="2005" name="Science">
        <title>The Transcriptional Landscape of the Mammalian Genome.</title>
        <authorList>
            <consortium name="The FANTOM Consortium"/>
            <consortium name="Riken Genome Exploration Research Group and Genome Science Group (Genome Network Project Core Group)"/>
        </authorList>
    </citation>
    <scope>NUCLEOTIDE SEQUENCE</scope>
    <source>
        <strain evidence="1">C57BL/6J</strain>
        <tissue evidence="1">Heart</tissue>
    </source>
</reference>
<name>Q8C3I4_MOUSE</name>
<reference evidence="1" key="4">
    <citation type="journal article" date="2001" name="Nature">
        <title>Functional annotation of a full-length mouse cDNA collection.</title>
        <authorList>
            <consortium name="The RIKEN Genome Exploration Research Group Phase II Team and the FANTOM Consortium"/>
        </authorList>
    </citation>
    <scope>NUCLEOTIDE SEQUENCE</scope>
    <source>
        <strain evidence="1">C57BL/6J</strain>
        <tissue evidence="1">Heart</tissue>
    </source>
</reference>
<dbReference type="MGI" id="MGI:2441849">
    <property type="gene designation" value="Lpp"/>
</dbReference>
<evidence type="ECO:0000313" key="2">
    <source>
        <dbReference type="MGI" id="MGI:2441849"/>
    </source>
</evidence>
<accession>Q8C3I4</accession>
<dbReference type="AlphaFoldDB" id="Q8C3I4"/>
<reference evidence="1" key="2">
    <citation type="journal article" date="2000" name="Genome Res.">
        <title>Normalization and subtraction of cap-trapper-selected cDNAs to prepare full-length cDNA libraries for rapid discovery of new genes.</title>
        <authorList>
            <person name="Carninci P."/>
            <person name="Shibata Y."/>
            <person name="Hayatsu N."/>
            <person name="Sugahara Y."/>
            <person name="Shibata K."/>
            <person name="Itoh M."/>
            <person name="Konno H."/>
            <person name="Okazaki Y."/>
            <person name="Muramatsu M."/>
            <person name="Hayashizaki Y."/>
        </authorList>
    </citation>
    <scope>NUCLEOTIDE SEQUENCE</scope>
    <source>
        <strain evidence="1">C57BL/6J</strain>
        <tissue evidence="1">Heart</tissue>
    </source>
</reference>
<sequence length="104" mass="12025">METHNHLVISGRWYMCIILLQIIKRLHMSVSSCEKPWVSVITSMVIPPEQRPLKTDICAEAHCSKISQRVALHSLETSLDLSGSGYQLRLYYFKYSSVQRLPEF</sequence>